<proteinExistence type="predicted"/>
<dbReference type="Proteomes" id="UP000051645">
    <property type="component" value="Unassembled WGS sequence"/>
</dbReference>
<gene>
    <name evidence="2" type="ORF">IV38_GL000067</name>
    <name evidence="3" type="ORF">IV40_GL001451</name>
</gene>
<dbReference type="InterPro" id="IPR000305">
    <property type="entry name" value="GIY-YIG_endonuc"/>
</dbReference>
<dbReference type="PATRIC" id="fig|81857.3.peg.63"/>
<evidence type="ECO:0000313" key="2">
    <source>
        <dbReference type="EMBL" id="KRN29187.1"/>
    </source>
</evidence>
<dbReference type="AlphaFoldDB" id="A0A0R2FKQ2"/>
<evidence type="ECO:0000313" key="3">
    <source>
        <dbReference type="EMBL" id="KRN31455.1"/>
    </source>
</evidence>
<dbReference type="RefSeq" id="WP_057769780.1">
    <property type="nucleotide sequence ID" value="NZ_JQAT01000001.1"/>
</dbReference>
<dbReference type="Proteomes" id="UP000051751">
    <property type="component" value="Unassembled WGS sequence"/>
</dbReference>
<dbReference type="EMBL" id="JQAZ01000004">
    <property type="protein sequence ID" value="KRN31455.1"/>
    <property type="molecule type" value="Genomic_DNA"/>
</dbReference>
<keyword evidence="4" id="KW-1185">Reference proteome</keyword>
<protein>
    <recommendedName>
        <fullName evidence="1">GIY-YIG domain-containing protein</fullName>
    </recommendedName>
</protein>
<feature type="domain" description="GIY-YIG" evidence="1">
    <location>
        <begin position="58"/>
        <end position="146"/>
    </location>
</feature>
<organism evidence="2 5">
    <name type="scientific">Lactobacillus selangorensis</name>
    <dbReference type="NCBI Taxonomy" id="81857"/>
    <lineage>
        <taxon>Bacteria</taxon>
        <taxon>Bacillati</taxon>
        <taxon>Bacillota</taxon>
        <taxon>Bacilli</taxon>
        <taxon>Lactobacillales</taxon>
        <taxon>Lactobacillaceae</taxon>
        <taxon>Lactobacillus</taxon>
    </lineage>
</organism>
<reference evidence="4 5" key="1">
    <citation type="journal article" date="2015" name="Genome Announc.">
        <title>Expanding the biotechnology potential of lactobacilli through comparative genomics of 213 strains and associated genera.</title>
        <authorList>
            <person name="Sun Z."/>
            <person name="Harris H.M."/>
            <person name="McCann A."/>
            <person name="Guo C."/>
            <person name="Argimon S."/>
            <person name="Zhang W."/>
            <person name="Yang X."/>
            <person name="Jeffery I.B."/>
            <person name="Cooney J.C."/>
            <person name="Kagawa T.F."/>
            <person name="Liu W."/>
            <person name="Song Y."/>
            <person name="Salvetti E."/>
            <person name="Wrobel A."/>
            <person name="Rasinkangas P."/>
            <person name="Parkhill J."/>
            <person name="Rea M.C."/>
            <person name="O'Sullivan O."/>
            <person name="Ritari J."/>
            <person name="Douillard F.P."/>
            <person name="Paul Ross R."/>
            <person name="Yang R."/>
            <person name="Briner A.E."/>
            <person name="Felis G.E."/>
            <person name="de Vos W.M."/>
            <person name="Barrangou R."/>
            <person name="Klaenhammer T.R."/>
            <person name="Caufield P.W."/>
            <person name="Cui Y."/>
            <person name="Zhang H."/>
            <person name="O'Toole P.W."/>
        </authorList>
    </citation>
    <scope>NUCLEOTIDE SEQUENCE [LARGE SCALE GENOMIC DNA]</scope>
    <source>
        <strain evidence="2 5">ATCC BAA-66</strain>
        <strain evidence="3 4">DSM 13344</strain>
    </source>
</reference>
<evidence type="ECO:0000259" key="1">
    <source>
        <dbReference type="PROSITE" id="PS50164"/>
    </source>
</evidence>
<evidence type="ECO:0000313" key="4">
    <source>
        <dbReference type="Proteomes" id="UP000051645"/>
    </source>
</evidence>
<dbReference type="PROSITE" id="PS50164">
    <property type="entry name" value="GIY_YIG"/>
    <property type="match status" value="1"/>
</dbReference>
<dbReference type="STRING" id="81857.IV38_GL000067"/>
<evidence type="ECO:0000313" key="5">
    <source>
        <dbReference type="Proteomes" id="UP000051751"/>
    </source>
</evidence>
<comment type="caution">
    <text evidence="2">The sequence shown here is derived from an EMBL/GenBank/DDBJ whole genome shotgun (WGS) entry which is preliminary data.</text>
</comment>
<name>A0A0R2FKQ2_9LACO</name>
<sequence>MRVKSYAKQFSKLTTMDNVMKTQDDLGRQLGKVFVNGLKMHTIAEVCKNSDLSRSLTDKSGVYLIYDAEGKLMTIGESGAEPSKTWDLKKRLRQYTHSSDKGRKDLGVTPEEVKENFQFRVRLFDDPEMIAQWANRLKLAMDPQFI</sequence>
<accession>A0A0R2FKQ2</accession>
<dbReference type="EMBL" id="JQAT01000001">
    <property type="protein sequence ID" value="KRN29187.1"/>
    <property type="molecule type" value="Genomic_DNA"/>
</dbReference>